<dbReference type="STRING" id="286727.SAMN02982917_0227"/>
<evidence type="ECO:0000313" key="4">
    <source>
        <dbReference type="Proteomes" id="UP000192936"/>
    </source>
</evidence>
<feature type="transmembrane region" description="Helical" evidence="1">
    <location>
        <begin position="125"/>
        <end position="147"/>
    </location>
</feature>
<organism evidence="3 4">
    <name type="scientific">Azospirillum oryzae</name>
    <dbReference type="NCBI Taxonomy" id="286727"/>
    <lineage>
        <taxon>Bacteria</taxon>
        <taxon>Pseudomonadati</taxon>
        <taxon>Pseudomonadota</taxon>
        <taxon>Alphaproteobacteria</taxon>
        <taxon>Rhodospirillales</taxon>
        <taxon>Azospirillaceae</taxon>
        <taxon>Azospirillum</taxon>
    </lineage>
</organism>
<accession>A0A1X7HSA3</accession>
<keyword evidence="1" id="KW-0472">Membrane</keyword>
<feature type="transmembrane region" description="Helical" evidence="1">
    <location>
        <begin position="153"/>
        <end position="172"/>
    </location>
</feature>
<proteinExistence type="predicted"/>
<protein>
    <submittedName>
        <fullName evidence="3">Membrane protein DedA, SNARE-associated domain</fullName>
    </submittedName>
</protein>
<feature type="domain" description="VTT" evidence="2">
    <location>
        <begin position="35"/>
        <end position="143"/>
    </location>
</feature>
<gene>
    <name evidence="3" type="ORF">SAMN02982917_0227</name>
</gene>
<dbReference type="AlphaFoldDB" id="A0A1X7HSA3"/>
<evidence type="ECO:0000256" key="1">
    <source>
        <dbReference type="SAM" id="Phobius"/>
    </source>
</evidence>
<evidence type="ECO:0000313" key="3">
    <source>
        <dbReference type="EMBL" id="SMF91414.1"/>
    </source>
</evidence>
<sequence length="572" mass="61485">MFAALQPITALAGFPLLLGLALLTLLHEDVAIAAGASLVSVGTVSIGVTAFTLLCGIVIGDLFIYVLGLLSLRVTWIRRRTEGPMLERCRGALQKNLLPTLVTCRLVPGVLFPTYFACGVMRVPFLRFVAITLATAGVHVGLLLTLMTSSLEAAAVQVQVIGIGCAAALVLLRTRRARTIAGALFAHARATLEPQLPAALRNALHGSPTPRAIALPGLPVVPAGAPTIGWAERIPPLLFYIPLVAQWFALGVRHRSLTLPTAANPSIEAGGLLGESKIACMDLIGPAARRWAARSVALANYPSLTPAALDTLASGAGLSFPLVAKPDIGWRGIGVRLVRDSADLHAYLRGFPADARLILQEHVAYAGEAGIFYVRKPGERHGRIFSMTFRYYPHVVGDGRSTLRQLIAADPRASWKSDLHHEALADRLDEVPEAGRTVRLSLVGSSRVGGLYKDACGHVTATLTARFDEIADEMPGFHFGRFDVRFASVERLAVGEEFRIIEVNGAGAEAIHMWDPEFRLGDAYATLFHQQALMFEVAAACRAQGARPLGALELVRYQRRQQNLLPLYPASN</sequence>
<evidence type="ECO:0000259" key="2">
    <source>
        <dbReference type="Pfam" id="PF09335"/>
    </source>
</evidence>
<dbReference type="RefSeq" id="WP_143266976.1">
    <property type="nucleotide sequence ID" value="NZ_FXAK01000010.1"/>
</dbReference>
<keyword evidence="1" id="KW-1133">Transmembrane helix</keyword>
<name>A0A1X7HSA3_9PROT</name>
<dbReference type="SUPFAM" id="SSF56059">
    <property type="entry name" value="Glutathione synthetase ATP-binding domain-like"/>
    <property type="match status" value="1"/>
</dbReference>
<dbReference type="Pfam" id="PF09335">
    <property type="entry name" value="VTT_dom"/>
    <property type="match status" value="1"/>
</dbReference>
<keyword evidence="1" id="KW-0812">Transmembrane</keyword>
<dbReference type="Proteomes" id="UP000192936">
    <property type="component" value="Unassembled WGS sequence"/>
</dbReference>
<dbReference type="InterPro" id="IPR032816">
    <property type="entry name" value="VTT_dom"/>
</dbReference>
<dbReference type="EMBL" id="FXAK01000010">
    <property type="protein sequence ID" value="SMF91414.1"/>
    <property type="molecule type" value="Genomic_DNA"/>
</dbReference>
<feature type="transmembrane region" description="Helical" evidence="1">
    <location>
        <begin position="45"/>
        <end position="70"/>
    </location>
</feature>
<reference evidence="3 4" key="1">
    <citation type="submission" date="2017-04" db="EMBL/GenBank/DDBJ databases">
        <authorList>
            <person name="Afonso C.L."/>
            <person name="Miller P.J."/>
            <person name="Scott M.A."/>
            <person name="Spackman E."/>
            <person name="Goraichik I."/>
            <person name="Dimitrov K.M."/>
            <person name="Suarez D.L."/>
            <person name="Swayne D.E."/>
        </authorList>
    </citation>
    <scope>NUCLEOTIDE SEQUENCE [LARGE SCALE GENOMIC DNA]</scope>
    <source>
        <strain evidence="3 4">A2P</strain>
    </source>
</reference>
<dbReference type="OrthoDB" id="9775266at2"/>